<comment type="subcellular location">
    <subcellularLocation>
        <location evidence="1">Nucleus</location>
    </subcellularLocation>
</comment>
<keyword evidence="10" id="KW-1185">Reference proteome</keyword>
<name>A0A2A3ELP6_APICC</name>
<keyword evidence="5" id="KW-0539">Nucleus</keyword>
<dbReference type="InterPro" id="IPR037249">
    <property type="entry name" value="TAFH/NHR1_dom_sf"/>
</dbReference>
<feature type="domain" description="TAFH" evidence="8">
    <location>
        <begin position="466"/>
        <end position="562"/>
    </location>
</feature>
<evidence type="ECO:0000256" key="1">
    <source>
        <dbReference type="ARBA" id="ARBA00004123"/>
    </source>
</evidence>
<keyword evidence="6" id="KW-0175">Coiled coil</keyword>
<dbReference type="Gene3D" id="1.20.120.1110">
    <property type="entry name" value="TAFH/NHR1 domain"/>
    <property type="match status" value="1"/>
</dbReference>
<dbReference type="AlphaFoldDB" id="A0A2A3ELP6"/>
<dbReference type="Gene3D" id="1.10.20.10">
    <property type="entry name" value="Histone, subunit A"/>
    <property type="match status" value="1"/>
</dbReference>
<evidence type="ECO:0000256" key="3">
    <source>
        <dbReference type="ARBA" id="ARBA00023015"/>
    </source>
</evidence>
<sequence length="1047" mass="112005">MASAKFLEEALSTDVDESAVNAIVGSLETQLVTSTPVIKVSNGGGATTVNSLMNQEVTKSITTSTLLPVNVVTSNTVAPQVTTQQQQHTQSAVPPAAYINQVTTNQVTSNQTTNIPSLTKTHEPVKIIYPTVGQVIATTGVANANNKLSFPAQTVGQLANGTLGITSQAVLQTTSNVVSNVGSVSETGSQTVASVNKQTGTALVIKTSVAPSGMVSVPMSVPVSVAGNAVSTALQGKAGVTSTIVPSNVQILNVNTMRPGTPVTGQQAGKQVAPRVVIGQHMLGTRPGAPGITLQTLHGLQPGTQGHILLKTESGQYQLLRVGPPPTAGTPGTAVTPNSIAGNAVVAAPSPGTTYRLASVPAVSRLNTQFTGPPLATLRKSVQVTSYTSYKTRCSAIVDFLVYAISWNGVIAMLQNALFLNDITVAATITTATTTPVTVTAAVSTAPTPPVTTVQTVQTPTPRQTTDNTKEKCRKFLANLLELSSREPKAVERNVRTLIQELIDTKVEPEEFCDRLERLLNASPQPCLIGFLKKSLPLLRQSLVTKELVIEGIKPPPANVVFPVTSATPVVTQQNQLRPTVSVTPTTVPVAAVTASTQVRVMTPIPAATTTVPRPAQPVQQRLIRPVTTVVRSPTGYTVKSTVAVTGIRPTVPTVQKPPITTTVVKTVTTTTQGKTVNTTTTVNKAIVPSFVPKPVTKEKEKKTFSSAGYTGDDDINDVAAMGGVNLAEESQRILGSTEFVGTQIRSCKDEVFLHMTPLQQRIKQIVSNYGLEEPNQEVAALISHAAQERLKNLVEKLAVIAEHRIDLIKVDPRYEVTQDVRAQLKFLEDLDKVERRRHEEQERELLLRAAKSRAKTEDPEQAKLKAKAKEMQRAEMEELRQREANLTALQAIGPRKKPKLDVGASASSPGSNTGLNTSTTGINRQMPMRPRLKRVNFRDLLAGTYVIRPISGALPVWSCVSWPQWTLTNHVTLVLDADIGRALRTSVSSNFKPVFHVDAKGYFASCRVLKDLGLRWPRGDPEMEYNQHRSSTETENIGAGGKMCNS</sequence>
<feature type="coiled-coil region" evidence="6">
    <location>
        <begin position="863"/>
        <end position="890"/>
    </location>
</feature>
<keyword evidence="9" id="KW-0648">Protein biosynthesis</keyword>
<dbReference type="InterPro" id="IPR045144">
    <property type="entry name" value="TAF4"/>
</dbReference>
<dbReference type="PANTHER" id="PTHR15138">
    <property type="entry name" value="TRANSCRIPTION INITIATION FACTOR TFIID SUBUNIT 4"/>
    <property type="match status" value="1"/>
</dbReference>
<dbReference type="FunFam" id="1.10.20.10:FF:000015">
    <property type="entry name" value="Transcription initiation factor TFIID subunit 4B"/>
    <property type="match status" value="1"/>
</dbReference>
<evidence type="ECO:0000256" key="2">
    <source>
        <dbReference type="ARBA" id="ARBA00006178"/>
    </source>
</evidence>
<feature type="compositionally biased region" description="Low complexity" evidence="7">
    <location>
        <begin position="908"/>
        <end position="924"/>
    </location>
</feature>
<keyword evidence="3" id="KW-0805">Transcription regulation</keyword>
<evidence type="ECO:0000256" key="6">
    <source>
        <dbReference type="SAM" id="Coils"/>
    </source>
</evidence>
<comment type="similarity">
    <text evidence="2">Belongs to the TAF4 family.</text>
</comment>
<dbReference type="InterPro" id="IPR003894">
    <property type="entry name" value="TAFH_NHR1"/>
</dbReference>
<dbReference type="InterPro" id="IPR009072">
    <property type="entry name" value="Histone-fold"/>
</dbReference>
<feature type="region of interest" description="Disordered" evidence="7">
    <location>
        <begin position="1024"/>
        <end position="1047"/>
    </location>
</feature>
<evidence type="ECO:0000313" key="9">
    <source>
        <dbReference type="EMBL" id="PBC31951.1"/>
    </source>
</evidence>
<proteinExistence type="inferred from homology"/>
<evidence type="ECO:0000259" key="8">
    <source>
        <dbReference type="PROSITE" id="PS51119"/>
    </source>
</evidence>
<protein>
    <submittedName>
        <fullName evidence="9">Transcription initiation factor TFIID subunit</fullName>
    </submittedName>
</protein>
<evidence type="ECO:0000256" key="5">
    <source>
        <dbReference type="ARBA" id="ARBA00023242"/>
    </source>
</evidence>
<evidence type="ECO:0000313" key="10">
    <source>
        <dbReference type="Proteomes" id="UP000242457"/>
    </source>
</evidence>
<dbReference type="InterPro" id="IPR007900">
    <property type="entry name" value="TAF4_C"/>
</dbReference>
<organism evidence="9 10">
    <name type="scientific">Apis cerana cerana</name>
    <name type="common">Oriental honeybee</name>
    <dbReference type="NCBI Taxonomy" id="94128"/>
    <lineage>
        <taxon>Eukaryota</taxon>
        <taxon>Metazoa</taxon>
        <taxon>Ecdysozoa</taxon>
        <taxon>Arthropoda</taxon>
        <taxon>Hexapoda</taxon>
        <taxon>Insecta</taxon>
        <taxon>Pterygota</taxon>
        <taxon>Neoptera</taxon>
        <taxon>Endopterygota</taxon>
        <taxon>Hymenoptera</taxon>
        <taxon>Apocrita</taxon>
        <taxon>Aculeata</taxon>
        <taxon>Apoidea</taxon>
        <taxon>Anthophila</taxon>
        <taxon>Apidae</taxon>
        <taxon>Apis</taxon>
    </lineage>
</organism>
<keyword evidence="4" id="KW-0804">Transcription</keyword>
<evidence type="ECO:0000256" key="4">
    <source>
        <dbReference type="ARBA" id="ARBA00023163"/>
    </source>
</evidence>
<accession>A0A2A3ELP6</accession>
<dbReference type="GO" id="GO:0006367">
    <property type="term" value="P:transcription initiation at RNA polymerase II promoter"/>
    <property type="evidence" value="ECO:0007669"/>
    <property type="project" value="TreeGrafter"/>
</dbReference>
<dbReference type="SUPFAM" id="SSF158553">
    <property type="entry name" value="TAFH domain-like"/>
    <property type="match status" value="1"/>
</dbReference>
<dbReference type="EMBL" id="KZ288223">
    <property type="protein sequence ID" value="PBC31951.1"/>
    <property type="molecule type" value="Genomic_DNA"/>
</dbReference>
<dbReference type="SUPFAM" id="SSF47113">
    <property type="entry name" value="Histone-fold"/>
    <property type="match status" value="1"/>
</dbReference>
<feature type="compositionally biased region" description="Basic and acidic residues" evidence="7">
    <location>
        <begin position="1024"/>
        <end position="1033"/>
    </location>
</feature>
<dbReference type="PANTHER" id="PTHR15138:SF14">
    <property type="entry name" value="TRANSCRIPTION INITIATION FACTOR TFIID SUBUNIT 4"/>
    <property type="match status" value="1"/>
</dbReference>
<reference evidence="9 10" key="1">
    <citation type="submission" date="2014-07" db="EMBL/GenBank/DDBJ databases">
        <title>Genomic and transcriptomic analysis on Apis cerana provide comprehensive insights into honey bee biology.</title>
        <authorList>
            <person name="Diao Q."/>
            <person name="Sun L."/>
            <person name="Zheng H."/>
            <person name="Zheng H."/>
            <person name="Xu S."/>
            <person name="Wang S."/>
            <person name="Zeng Z."/>
            <person name="Hu F."/>
            <person name="Su S."/>
            <person name="Wu J."/>
        </authorList>
    </citation>
    <scope>NUCLEOTIDE SEQUENCE [LARGE SCALE GENOMIC DNA]</scope>
    <source>
        <tissue evidence="9">Pupae without intestine</tissue>
    </source>
</reference>
<dbReference type="GO" id="GO:0003743">
    <property type="term" value="F:translation initiation factor activity"/>
    <property type="evidence" value="ECO:0007669"/>
    <property type="project" value="UniProtKB-KW"/>
</dbReference>
<dbReference type="CDD" id="cd08045">
    <property type="entry name" value="HFD_TAF4"/>
    <property type="match status" value="1"/>
</dbReference>
<gene>
    <name evidence="9" type="ORF">APICC_07198</name>
</gene>
<keyword evidence="9" id="KW-0396">Initiation factor</keyword>
<dbReference type="GO" id="GO:0003677">
    <property type="term" value="F:DNA binding"/>
    <property type="evidence" value="ECO:0007669"/>
    <property type="project" value="TreeGrafter"/>
</dbReference>
<dbReference type="GO" id="GO:0046982">
    <property type="term" value="F:protein heterodimerization activity"/>
    <property type="evidence" value="ECO:0007669"/>
    <property type="project" value="InterPro"/>
</dbReference>
<dbReference type="GO" id="GO:0016251">
    <property type="term" value="F:RNA polymerase II general transcription initiation factor activity"/>
    <property type="evidence" value="ECO:0007669"/>
    <property type="project" value="TreeGrafter"/>
</dbReference>
<dbReference type="FunFam" id="1.20.120.1110:FF:000004">
    <property type="entry name" value="TBP-associated factor 4, isoform F"/>
    <property type="match status" value="1"/>
</dbReference>
<dbReference type="GO" id="GO:0005669">
    <property type="term" value="C:transcription factor TFIID complex"/>
    <property type="evidence" value="ECO:0007669"/>
    <property type="project" value="InterPro"/>
</dbReference>
<dbReference type="STRING" id="94128.A0A2A3ELP6"/>
<dbReference type="PROSITE" id="PS51119">
    <property type="entry name" value="TAFH"/>
    <property type="match status" value="1"/>
</dbReference>
<dbReference type="SMART" id="SM00549">
    <property type="entry name" value="TAFH"/>
    <property type="match status" value="1"/>
</dbReference>
<dbReference type="Pfam" id="PF07531">
    <property type="entry name" value="TAFH"/>
    <property type="match status" value="1"/>
</dbReference>
<evidence type="ECO:0000256" key="7">
    <source>
        <dbReference type="SAM" id="MobiDB-lite"/>
    </source>
</evidence>
<dbReference type="OrthoDB" id="21060at2759"/>
<dbReference type="Pfam" id="PF05236">
    <property type="entry name" value="TAF4"/>
    <property type="match status" value="1"/>
</dbReference>
<feature type="region of interest" description="Disordered" evidence="7">
    <location>
        <begin position="897"/>
        <end position="924"/>
    </location>
</feature>
<dbReference type="Proteomes" id="UP000242457">
    <property type="component" value="Unassembled WGS sequence"/>
</dbReference>